<organism evidence="3 4">
    <name type="scientific">Taenia crassiceps</name>
    <dbReference type="NCBI Taxonomy" id="6207"/>
    <lineage>
        <taxon>Eukaryota</taxon>
        <taxon>Metazoa</taxon>
        <taxon>Spiralia</taxon>
        <taxon>Lophotrochozoa</taxon>
        <taxon>Platyhelminthes</taxon>
        <taxon>Cestoda</taxon>
        <taxon>Eucestoda</taxon>
        <taxon>Cyclophyllidea</taxon>
        <taxon>Taeniidae</taxon>
        <taxon>Taenia</taxon>
    </lineage>
</organism>
<evidence type="ECO:0000259" key="2">
    <source>
        <dbReference type="Pfam" id="PF08806"/>
    </source>
</evidence>
<dbReference type="InterPro" id="IPR036249">
    <property type="entry name" value="Thioredoxin-like_sf"/>
</dbReference>
<proteinExistence type="inferred from homology"/>
<dbReference type="InterPro" id="IPR038219">
    <property type="entry name" value="Sep15/SelM_sf"/>
</dbReference>
<gene>
    <name evidence="3" type="ORF">TcWFU_010032</name>
</gene>
<reference evidence="3 4" key="1">
    <citation type="journal article" date="2022" name="Front. Cell. Infect. Microbiol.">
        <title>The Genomes of Two Strains of Taenia crassiceps the Animal Model for the Study of Human Cysticercosis.</title>
        <authorList>
            <person name="Bobes R.J."/>
            <person name="Estrada K."/>
            <person name="Rios-Valencia D.G."/>
            <person name="Calderon-Gallegos A."/>
            <person name="de la Torre P."/>
            <person name="Carrero J.C."/>
            <person name="Sanchez-Flores A."/>
            <person name="Laclette J.P."/>
        </authorList>
    </citation>
    <scope>NUCLEOTIDE SEQUENCE [LARGE SCALE GENOMIC DNA]</scope>
    <source>
        <strain evidence="3">WFUcys</strain>
    </source>
</reference>
<dbReference type="EMBL" id="JAKROA010000003">
    <property type="protein sequence ID" value="KAL5109543.1"/>
    <property type="molecule type" value="Genomic_DNA"/>
</dbReference>
<sequence>MFIRIQSTRLQEKEGWDEGSTKPIILAAASVDLLLMKNDVGFEGWLETTTSNCSTSRLRSLFLTTEHEVARRFCVRVHRVRRSLRTKPIRIESSERIVPHLLRRWTHSIRFKSMLRRYPQVKAFVEKISEFPNVQFIAKSGHPPTAVLMNYEGGEAQESYAIETWDTDTIRDFFRPFVGPITRPMLFICCSNVCCDRLRPYY</sequence>
<evidence type="ECO:0000256" key="1">
    <source>
        <dbReference type="ARBA" id="ARBA00005742"/>
    </source>
</evidence>
<dbReference type="InterPro" id="IPR014912">
    <property type="entry name" value="Sep15_SelM_dom"/>
</dbReference>
<evidence type="ECO:0000313" key="3">
    <source>
        <dbReference type="EMBL" id="KAL5109543.1"/>
    </source>
</evidence>
<dbReference type="SUPFAM" id="SSF52833">
    <property type="entry name" value="Thioredoxin-like"/>
    <property type="match status" value="1"/>
</dbReference>
<comment type="similarity">
    <text evidence="1">Belongs to the selenoprotein M/F family.</text>
</comment>
<evidence type="ECO:0000313" key="4">
    <source>
        <dbReference type="Proteomes" id="UP001651158"/>
    </source>
</evidence>
<accession>A0ABR4QJ02</accession>
<feature type="domain" description="Selenoprotein F/M" evidence="2">
    <location>
        <begin position="114"/>
        <end position="175"/>
    </location>
</feature>
<name>A0ABR4QJ02_9CEST</name>
<protein>
    <recommendedName>
        <fullName evidence="2">Selenoprotein F/M domain-containing protein</fullName>
    </recommendedName>
</protein>
<dbReference type="Pfam" id="PF08806">
    <property type="entry name" value="Sep15_SelM"/>
    <property type="match status" value="1"/>
</dbReference>
<dbReference type="Proteomes" id="UP001651158">
    <property type="component" value="Unassembled WGS sequence"/>
</dbReference>
<comment type="caution">
    <text evidence="3">The sequence shown here is derived from an EMBL/GenBank/DDBJ whole genome shotgun (WGS) entry which is preliminary data.</text>
</comment>
<dbReference type="Gene3D" id="3.40.30.50">
    <property type="entry name" value="Sep15/SelM thioredoxin-like domain, active-site redox motif"/>
    <property type="match status" value="1"/>
</dbReference>
<keyword evidence="4" id="KW-1185">Reference proteome</keyword>